<name>A0AAV4Y0K4_CAEEX</name>
<organism evidence="1 2">
    <name type="scientific">Caerostris extrusa</name>
    <name type="common">Bark spider</name>
    <name type="synonym">Caerostris bankana</name>
    <dbReference type="NCBI Taxonomy" id="172846"/>
    <lineage>
        <taxon>Eukaryota</taxon>
        <taxon>Metazoa</taxon>
        <taxon>Ecdysozoa</taxon>
        <taxon>Arthropoda</taxon>
        <taxon>Chelicerata</taxon>
        <taxon>Arachnida</taxon>
        <taxon>Araneae</taxon>
        <taxon>Araneomorphae</taxon>
        <taxon>Entelegynae</taxon>
        <taxon>Araneoidea</taxon>
        <taxon>Araneidae</taxon>
        <taxon>Caerostris</taxon>
    </lineage>
</organism>
<evidence type="ECO:0000313" key="1">
    <source>
        <dbReference type="EMBL" id="GIZ00334.1"/>
    </source>
</evidence>
<sequence>MRRNCSADLMPLFKCRMLMPQFRSWQMTHFVRPEEARLSQGPLEKPFWIQAGHFGCHNSAQVFGLFDSKWAHFYAKSFTWNTFRKDLLIQGRFYETH</sequence>
<reference evidence="1 2" key="1">
    <citation type="submission" date="2021-06" db="EMBL/GenBank/DDBJ databases">
        <title>Caerostris extrusa draft genome.</title>
        <authorList>
            <person name="Kono N."/>
            <person name="Arakawa K."/>
        </authorList>
    </citation>
    <scope>NUCLEOTIDE SEQUENCE [LARGE SCALE GENOMIC DNA]</scope>
</reference>
<dbReference type="AlphaFoldDB" id="A0AAV4Y0K4"/>
<evidence type="ECO:0000313" key="2">
    <source>
        <dbReference type="Proteomes" id="UP001054945"/>
    </source>
</evidence>
<dbReference type="Proteomes" id="UP001054945">
    <property type="component" value="Unassembled WGS sequence"/>
</dbReference>
<comment type="caution">
    <text evidence="1">The sequence shown here is derived from an EMBL/GenBank/DDBJ whole genome shotgun (WGS) entry which is preliminary data.</text>
</comment>
<accession>A0AAV4Y0K4</accession>
<proteinExistence type="predicted"/>
<dbReference type="EMBL" id="BPLR01001146">
    <property type="protein sequence ID" value="GIZ00334.1"/>
    <property type="molecule type" value="Genomic_DNA"/>
</dbReference>
<protein>
    <submittedName>
        <fullName evidence="1">Uncharacterized protein</fullName>
    </submittedName>
</protein>
<keyword evidence="2" id="KW-1185">Reference proteome</keyword>
<gene>
    <name evidence="1" type="ORF">CEXT_595671</name>
</gene>